<evidence type="ECO:0000313" key="1">
    <source>
        <dbReference type="EMBL" id="RMC03600.1"/>
    </source>
</evidence>
<proteinExistence type="predicted"/>
<dbReference type="Proteomes" id="UP000269221">
    <property type="component" value="Unassembled WGS sequence"/>
</dbReference>
<evidence type="ECO:0000313" key="2">
    <source>
        <dbReference type="Proteomes" id="UP000269221"/>
    </source>
</evidence>
<accession>A0A3M0JXN2</accession>
<name>A0A3M0JXN2_HIRRU</name>
<gene>
    <name evidence="1" type="ORF">DUI87_19775</name>
</gene>
<protein>
    <submittedName>
        <fullName evidence="1">Uncharacterized protein</fullName>
    </submittedName>
</protein>
<dbReference type="EMBL" id="QRBI01000130">
    <property type="protein sequence ID" value="RMC03600.1"/>
    <property type="molecule type" value="Genomic_DNA"/>
</dbReference>
<reference evidence="1 2" key="1">
    <citation type="submission" date="2018-07" db="EMBL/GenBank/DDBJ databases">
        <title>A high quality draft genome assembly of the barn swallow (H. rustica rustica).</title>
        <authorList>
            <person name="Formenti G."/>
            <person name="Chiara M."/>
            <person name="Poveda L."/>
            <person name="Francoijs K.-J."/>
            <person name="Bonisoli-Alquati A."/>
            <person name="Canova L."/>
            <person name="Gianfranceschi L."/>
            <person name="Horner D.S."/>
            <person name="Saino N."/>
        </authorList>
    </citation>
    <scope>NUCLEOTIDE SEQUENCE [LARGE SCALE GENOMIC DNA]</scope>
    <source>
        <strain evidence="1">Chelidonia</strain>
        <tissue evidence="1">Blood</tissue>
    </source>
</reference>
<organism evidence="1 2">
    <name type="scientific">Hirundo rustica rustica</name>
    <dbReference type="NCBI Taxonomy" id="333673"/>
    <lineage>
        <taxon>Eukaryota</taxon>
        <taxon>Metazoa</taxon>
        <taxon>Chordata</taxon>
        <taxon>Craniata</taxon>
        <taxon>Vertebrata</taxon>
        <taxon>Euteleostomi</taxon>
        <taxon>Archelosauria</taxon>
        <taxon>Archosauria</taxon>
        <taxon>Dinosauria</taxon>
        <taxon>Saurischia</taxon>
        <taxon>Theropoda</taxon>
        <taxon>Coelurosauria</taxon>
        <taxon>Aves</taxon>
        <taxon>Neognathae</taxon>
        <taxon>Neoaves</taxon>
        <taxon>Telluraves</taxon>
        <taxon>Australaves</taxon>
        <taxon>Passeriformes</taxon>
        <taxon>Sylvioidea</taxon>
        <taxon>Hirundinidae</taxon>
        <taxon>Hirundo</taxon>
    </lineage>
</organism>
<comment type="caution">
    <text evidence="1">The sequence shown here is derived from an EMBL/GenBank/DDBJ whole genome shotgun (WGS) entry which is preliminary data.</text>
</comment>
<keyword evidence="2" id="KW-1185">Reference proteome</keyword>
<dbReference type="AlphaFoldDB" id="A0A3M0JXN2"/>
<sequence length="67" mass="7513">MDDAKEEVVQFCHQKKWGFHPHESPWEDNDGSKSSGGVLLVKNCQGYGEDTGLTPIDDPRFHTILQG</sequence>